<dbReference type="Proteomes" id="UP001652338">
    <property type="component" value="Unassembled WGS sequence"/>
</dbReference>
<dbReference type="EMBL" id="JAOQKE010000012">
    <property type="protein sequence ID" value="MCU6725692.1"/>
    <property type="molecule type" value="Genomic_DNA"/>
</dbReference>
<organism evidence="4 5">
    <name type="scientific">Muricoprocola aceti</name>
    <dbReference type="NCBI Taxonomy" id="2981772"/>
    <lineage>
        <taxon>Bacteria</taxon>
        <taxon>Bacillati</taxon>
        <taxon>Bacillota</taxon>
        <taxon>Clostridia</taxon>
        <taxon>Lachnospirales</taxon>
        <taxon>Lachnospiraceae</taxon>
        <taxon>Muricoprocola</taxon>
    </lineage>
</organism>
<feature type="domain" description="N-acetyltransferase" evidence="3">
    <location>
        <begin position="11"/>
        <end position="171"/>
    </location>
</feature>
<dbReference type="PANTHER" id="PTHR10908">
    <property type="entry name" value="SEROTONIN N-ACETYLTRANSFERASE"/>
    <property type="match status" value="1"/>
</dbReference>
<name>A0ABT2SMF7_9FIRM</name>
<keyword evidence="2" id="KW-0012">Acyltransferase</keyword>
<protein>
    <submittedName>
        <fullName evidence="4">GNAT family N-acetyltransferase</fullName>
    </submittedName>
</protein>
<dbReference type="InterPro" id="IPR051635">
    <property type="entry name" value="SNAT-like"/>
</dbReference>
<comment type="caution">
    <text evidence="4">The sequence shown here is derived from an EMBL/GenBank/DDBJ whole genome shotgun (WGS) entry which is preliminary data.</text>
</comment>
<gene>
    <name evidence="4" type="ORF">OCV47_10075</name>
</gene>
<dbReference type="Pfam" id="PF00583">
    <property type="entry name" value="Acetyltransf_1"/>
    <property type="match status" value="1"/>
</dbReference>
<evidence type="ECO:0000259" key="3">
    <source>
        <dbReference type="PROSITE" id="PS51186"/>
    </source>
</evidence>
<keyword evidence="1" id="KW-0808">Transferase</keyword>
<dbReference type="PANTHER" id="PTHR10908:SF0">
    <property type="entry name" value="SEROTONIN N-ACETYLTRANSFERASE"/>
    <property type="match status" value="1"/>
</dbReference>
<proteinExistence type="predicted"/>
<evidence type="ECO:0000256" key="2">
    <source>
        <dbReference type="ARBA" id="ARBA00023315"/>
    </source>
</evidence>
<keyword evidence="5" id="KW-1185">Reference proteome</keyword>
<dbReference type="PROSITE" id="PS51186">
    <property type="entry name" value="GNAT"/>
    <property type="match status" value="1"/>
</dbReference>
<dbReference type="Gene3D" id="3.40.630.30">
    <property type="match status" value="1"/>
</dbReference>
<evidence type="ECO:0000313" key="4">
    <source>
        <dbReference type="EMBL" id="MCU6725692.1"/>
    </source>
</evidence>
<accession>A0ABT2SMF7</accession>
<reference evidence="4 5" key="1">
    <citation type="journal article" date="2021" name="ISME Commun">
        <title>Automated analysis of genomic sequences facilitates high-throughput and comprehensive description of bacteria.</title>
        <authorList>
            <person name="Hitch T.C.A."/>
        </authorList>
    </citation>
    <scope>NUCLEOTIDE SEQUENCE [LARGE SCALE GENOMIC DNA]</scope>
    <source>
        <strain evidence="4 5">Sanger_29</strain>
    </source>
</reference>
<evidence type="ECO:0000313" key="5">
    <source>
        <dbReference type="Proteomes" id="UP001652338"/>
    </source>
</evidence>
<dbReference type="InterPro" id="IPR016181">
    <property type="entry name" value="Acyl_CoA_acyltransferase"/>
</dbReference>
<dbReference type="CDD" id="cd04301">
    <property type="entry name" value="NAT_SF"/>
    <property type="match status" value="1"/>
</dbReference>
<dbReference type="SUPFAM" id="SSF55729">
    <property type="entry name" value="Acyl-CoA N-acyltransferases (Nat)"/>
    <property type="match status" value="1"/>
</dbReference>
<evidence type="ECO:0000256" key="1">
    <source>
        <dbReference type="ARBA" id="ARBA00022679"/>
    </source>
</evidence>
<sequence>MDEDSIWPERFHFRDVRREDTEEVTEIEQICFPPNEACSARSMKARIEAAPELFLVAEDIETGRIAGFLNGLSTKETIFRDEFFTDIRLYDPEGGNIMLLGLDVRPEYRRQGLAREIVRQYAEREKKKGRRRLVLTCLENKVEMYQKFGFRDLGMANSTWGGEAWHEMDYQL</sequence>
<dbReference type="InterPro" id="IPR000182">
    <property type="entry name" value="GNAT_dom"/>
</dbReference>